<organism evidence="3 4">
    <name type="scientific">Aureibacter tunicatorum</name>
    <dbReference type="NCBI Taxonomy" id="866807"/>
    <lineage>
        <taxon>Bacteria</taxon>
        <taxon>Pseudomonadati</taxon>
        <taxon>Bacteroidota</taxon>
        <taxon>Cytophagia</taxon>
        <taxon>Cytophagales</taxon>
        <taxon>Persicobacteraceae</taxon>
        <taxon>Aureibacter</taxon>
    </lineage>
</organism>
<comment type="caution">
    <text evidence="3">The sequence shown here is derived from an EMBL/GenBank/DDBJ whole genome shotgun (WGS) entry which is preliminary data.</text>
</comment>
<dbReference type="PANTHER" id="PTHR35102">
    <property type="entry name" value="E3 UBIQUITIN-PROTEIN LIGASE"/>
    <property type="match status" value="1"/>
</dbReference>
<evidence type="ECO:0000313" key="3">
    <source>
        <dbReference type="EMBL" id="MDR6237678.1"/>
    </source>
</evidence>
<accession>A0AAE3XJ44</accession>
<dbReference type="PANTHER" id="PTHR35102:SF1">
    <property type="entry name" value="E3 UBIQUITIN-PROTEIN LIGASE"/>
    <property type="match status" value="1"/>
</dbReference>
<evidence type="ECO:0000313" key="4">
    <source>
        <dbReference type="Proteomes" id="UP001185092"/>
    </source>
</evidence>
<gene>
    <name evidence="3" type="ORF">HNQ88_000654</name>
</gene>
<sequence length="156" mass="17001">MFRKLYQKNVVAPLKGVLKKGASPHQMALSLTLGAIIGLSPLIGLTTIVCSLLCLLLGLNIISANVSNFLVYPIQLIVFMPFMYWGGKIMGVDLEGIDADLLASMILSDTMTFLRSFGKAFVGALLIWLVASIPFALICYLTMKYLMLKVGKKLAI</sequence>
<dbReference type="EMBL" id="JAVDQD010000001">
    <property type="protein sequence ID" value="MDR6237678.1"/>
    <property type="molecule type" value="Genomic_DNA"/>
</dbReference>
<keyword evidence="1" id="KW-0472">Membrane</keyword>
<reference evidence="3" key="1">
    <citation type="submission" date="2023-07" db="EMBL/GenBank/DDBJ databases">
        <title>Genomic Encyclopedia of Type Strains, Phase IV (KMG-IV): sequencing the most valuable type-strain genomes for metagenomic binning, comparative biology and taxonomic classification.</title>
        <authorList>
            <person name="Goeker M."/>
        </authorList>
    </citation>
    <scope>NUCLEOTIDE SEQUENCE</scope>
    <source>
        <strain evidence="3">DSM 26174</strain>
    </source>
</reference>
<dbReference type="Pfam" id="PF09835">
    <property type="entry name" value="DUF2062"/>
    <property type="match status" value="1"/>
</dbReference>
<evidence type="ECO:0000259" key="2">
    <source>
        <dbReference type="Pfam" id="PF09835"/>
    </source>
</evidence>
<evidence type="ECO:0000256" key="1">
    <source>
        <dbReference type="SAM" id="Phobius"/>
    </source>
</evidence>
<dbReference type="AlphaFoldDB" id="A0AAE3XJ44"/>
<dbReference type="RefSeq" id="WP_309937145.1">
    <property type="nucleotide sequence ID" value="NZ_AP025305.1"/>
</dbReference>
<feature type="domain" description="DUF2062" evidence="2">
    <location>
        <begin position="21"/>
        <end position="148"/>
    </location>
</feature>
<feature type="transmembrane region" description="Helical" evidence="1">
    <location>
        <begin position="69"/>
        <end position="86"/>
    </location>
</feature>
<keyword evidence="1" id="KW-1133">Transmembrane helix</keyword>
<name>A0AAE3XJ44_9BACT</name>
<dbReference type="InterPro" id="IPR018639">
    <property type="entry name" value="DUF2062"/>
</dbReference>
<dbReference type="Proteomes" id="UP001185092">
    <property type="component" value="Unassembled WGS sequence"/>
</dbReference>
<feature type="transmembrane region" description="Helical" evidence="1">
    <location>
        <begin position="120"/>
        <end position="143"/>
    </location>
</feature>
<protein>
    <submittedName>
        <fullName evidence="3">Uncharacterized protein (DUF2062 family)</fullName>
    </submittedName>
</protein>
<keyword evidence="4" id="KW-1185">Reference proteome</keyword>
<keyword evidence="1" id="KW-0812">Transmembrane</keyword>
<feature type="transmembrane region" description="Helical" evidence="1">
    <location>
        <begin position="33"/>
        <end position="57"/>
    </location>
</feature>
<proteinExistence type="predicted"/>